<sequence length="322" mass="35429">MTSPEMGAIKEMGKLKLSEPGPQNSWRLTTAVMVDTAATVKSLVDTLAHLQKSFGSIYMDLEGINLSRHGSIALVQILVPSCEQAFIVDIHILGMTAFDTTGSEGKSLKDALESKAIKKYLFDVRNDSDALYALFGVRLDGVVDVQLLELASRKGMKHALCGLATCIEQEQALPSEALLQWQNTKKEVIKKFDPKLGGTYEVFNVRPLPQVLIDYCLEVSAQERNQVERDSSSFDDLWTDSTCKPGGLSPFHAGELRYQPVVFVPEGGENGGKARKGRPKCMPTSPYNDVSSRYALYDDNEQNWALCDKDGGWFGHCGDGII</sequence>
<name>A0A3M7GLB6_HORWE</name>
<dbReference type="PANTHER" id="PTHR43040">
    <property type="entry name" value="RIBONUCLEASE D"/>
    <property type="match status" value="1"/>
</dbReference>
<dbReference type="VEuPathDB" id="FungiDB:BTJ68_12393"/>
<dbReference type="EMBL" id="QWIO01000252">
    <property type="protein sequence ID" value="RMZ02031.1"/>
    <property type="molecule type" value="Genomic_DNA"/>
</dbReference>
<dbReference type="Proteomes" id="UP000269539">
    <property type="component" value="Unassembled WGS sequence"/>
</dbReference>
<dbReference type="InterPro" id="IPR036397">
    <property type="entry name" value="RNaseH_sf"/>
</dbReference>
<dbReference type="SUPFAM" id="SSF53098">
    <property type="entry name" value="Ribonuclease H-like"/>
    <property type="match status" value="1"/>
</dbReference>
<dbReference type="InterPro" id="IPR002562">
    <property type="entry name" value="3'-5'_exonuclease_dom"/>
</dbReference>
<evidence type="ECO:0000313" key="2">
    <source>
        <dbReference type="EMBL" id="RMZ02031.1"/>
    </source>
</evidence>
<accession>A0A3M7GLB6</accession>
<protein>
    <recommendedName>
        <fullName evidence="1">3'-5' exonuclease domain-containing protein</fullName>
    </recommendedName>
</protein>
<organism evidence="2 3">
    <name type="scientific">Hortaea werneckii</name>
    <name type="common">Black yeast</name>
    <name type="synonym">Cladosporium werneckii</name>
    <dbReference type="NCBI Taxonomy" id="91943"/>
    <lineage>
        <taxon>Eukaryota</taxon>
        <taxon>Fungi</taxon>
        <taxon>Dikarya</taxon>
        <taxon>Ascomycota</taxon>
        <taxon>Pezizomycotina</taxon>
        <taxon>Dothideomycetes</taxon>
        <taxon>Dothideomycetidae</taxon>
        <taxon>Mycosphaerellales</taxon>
        <taxon>Teratosphaeriaceae</taxon>
        <taxon>Hortaea</taxon>
    </lineage>
</organism>
<comment type="caution">
    <text evidence="2">The sequence shown here is derived from an EMBL/GenBank/DDBJ whole genome shotgun (WGS) entry which is preliminary data.</text>
</comment>
<dbReference type="PANTHER" id="PTHR43040:SF1">
    <property type="entry name" value="RIBONUCLEASE D"/>
    <property type="match status" value="1"/>
</dbReference>
<dbReference type="AlphaFoldDB" id="A0A3M7GLB6"/>
<evidence type="ECO:0000259" key="1">
    <source>
        <dbReference type="Pfam" id="PF01612"/>
    </source>
</evidence>
<evidence type="ECO:0000313" key="3">
    <source>
        <dbReference type="Proteomes" id="UP000269539"/>
    </source>
</evidence>
<gene>
    <name evidence="2" type="ORF">D0864_03313</name>
</gene>
<dbReference type="GO" id="GO:0003676">
    <property type="term" value="F:nucleic acid binding"/>
    <property type="evidence" value="ECO:0007669"/>
    <property type="project" value="InterPro"/>
</dbReference>
<dbReference type="Gene3D" id="3.30.420.10">
    <property type="entry name" value="Ribonuclease H-like superfamily/Ribonuclease H"/>
    <property type="match status" value="1"/>
</dbReference>
<proteinExistence type="predicted"/>
<dbReference type="InterPro" id="IPR012337">
    <property type="entry name" value="RNaseH-like_sf"/>
</dbReference>
<dbReference type="Pfam" id="PF01612">
    <property type="entry name" value="DNA_pol_A_exo1"/>
    <property type="match status" value="1"/>
</dbReference>
<dbReference type="GO" id="GO:0008408">
    <property type="term" value="F:3'-5' exonuclease activity"/>
    <property type="evidence" value="ECO:0007669"/>
    <property type="project" value="InterPro"/>
</dbReference>
<dbReference type="GO" id="GO:0006139">
    <property type="term" value="P:nucleobase-containing compound metabolic process"/>
    <property type="evidence" value="ECO:0007669"/>
    <property type="project" value="InterPro"/>
</dbReference>
<feature type="domain" description="3'-5' exonuclease" evidence="1">
    <location>
        <begin position="32"/>
        <end position="165"/>
    </location>
</feature>
<reference evidence="2 3" key="1">
    <citation type="journal article" date="2018" name="BMC Genomics">
        <title>Genomic evidence for intraspecific hybridization in a clonal and extremely halotolerant yeast.</title>
        <authorList>
            <person name="Gostincar C."/>
            <person name="Stajich J.E."/>
            <person name="Zupancic J."/>
            <person name="Zalar P."/>
            <person name="Gunde-Cimerman N."/>
        </authorList>
    </citation>
    <scope>NUCLEOTIDE SEQUENCE [LARGE SCALE GENOMIC DNA]</scope>
    <source>
        <strain evidence="2 3">EXF-10513</strain>
    </source>
</reference>